<organism evidence="1 2">
    <name type="scientific">Intoshia linei</name>
    <dbReference type="NCBI Taxonomy" id="1819745"/>
    <lineage>
        <taxon>Eukaryota</taxon>
        <taxon>Metazoa</taxon>
        <taxon>Spiralia</taxon>
        <taxon>Lophotrochozoa</taxon>
        <taxon>Mesozoa</taxon>
        <taxon>Orthonectida</taxon>
        <taxon>Rhopaluridae</taxon>
        <taxon>Intoshia</taxon>
    </lineage>
</organism>
<dbReference type="Proteomes" id="UP000078046">
    <property type="component" value="Unassembled WGS sequence"/>
</dbReference>
<dbReference type="OrthoDB" id="8120898at2759"/>
<protein>
    <submittedName>
        <fullName evidence="1">Uncharacterized protein</fullName>
    </submittedName>
</protein>
<evidence type="ECO:0000313" key="1">
    <source>
        <dbReference type="EMBL" id="OAF72153.1"/>
    </source>
</evidence>
<proteinExistence type="predicted"/>
<name>A0A177BEN3_9BILA</name>
<comment type="caution">
    <text evidence="1">The sequence shown here is derived from an EMBL/GenBank/DDBJ whole genome shotgun (WGS) entry which is preliminary data.</text>
</comment>
<dbReference type="EMBL" id="LWCA01000003">
    <property type="protein sequence ID" value="OAF72153.1"/>
    <property type="molecule type" value="Genomic_DNA"/>
</dbReference>
<gene>
    <name evidence="1" type="ORF">A3Q56_00094</name>
</gene>
<accession>A0A177BEN3</accession>
<sequence length="233" mass="27356">MKIPTVRNVLARLLWLKETKKVRLFLQVSKEVLSIYIKTGLNIISLIKIECKIKKLFGEYRIILRNPTLSRAQDGIGLMASTTTNHPYLELIKKYIDIEKKKRKQIERKNGNYKKHYTAIHSIQESIYSTDDDTASFDSSNLKEKSSWRKKRNFQRNKDYKIFKTMVNDISNVVVYFDSKKIDKIKRMAVVIIDIKTKQELVLGVVSQNDGNGYYYCQNSIQSSKEMERRKES</sequence>
<keyword evidence="2" id="KW-1185">Reference proteome</keyword>
<evidence type="ECO:0000313" key="2">
    <source>
        <dbReference type="Proteomes" id="UP000078046"/>
    </source>
</evidence>
<reference evidence="1 2" key="1">
    <citation type="submission" date="2016-04" db="EMBL/GenBank/DDBJ databases">
        <title>The genome of Intoshia linei affirms orthonectids as highly simplified spiralians.</title>
        <authorList>
            <person name="Mikhailov K.V."/>
            <person name="Slusarev G.S."/>
            <person name="Nikitin M.A."/>
            <person name="Logacheva M.D."/>
            <person name="Penin A."/>
            <person name="Aleoshin V."/>
            <person name="Panchin Y.V."/>
        </authorList>
    </citation>
    <scope>NUCLEOTIDE SEQUENCE [LARGE SCALE GENOMIC DNA]</scope>
    <source>
        <strain evidence="1">Intl2013</strain>
        <tissue evidence="1">Whole animal</tissue>
    </source>
</reference>
<dbReference type="AlphaFoldDB" id="A0A177BEN3"/>